<organism evidence="2 3">
    <name type="scientific">Actinocatenispora sera</name>
    <dbReference type="NCBI Taxonomy" id="390989"/>
    <lineage>
        <taxon>Bacteria</taxon>
        <taxon>Bacillati</taxon>
        <taxon>Actinomycetota</taxon>
        <taxon>Actinomycetes</taxon>
        <taxon>Micromonosporales</taxon>
        <taxon>Micromonosporaceae</taxon>
        <taxon>Actinocatenispora</taxon>
    </lineage>
</organism>
<feature type="transmembrane region" description="Helical" evidence="1">
    <location>
        <begin position="236"/>
        <end position="262"/>
    </location>
</feature>
<dbReference type="InterPro" id="IPR011701">
    <property type="entry name" value="MFS"/>
</dbReference>
<protein>
    <submittedName>
        <fullName evidence="2">MFS transporter</fullName>
    </submittedName>
</protein>
<keyword evidence="1" id="KW-1133">Transmembrane helix</keyword>
<feature type="transmembrane region" description="Helical" evidence="1">
    <location>
        <begin position="305"/>
        <end position="338"/>
    </location>
</feature>
<feature type="transmembrane region" description="Helical" evidence="1">
    <location>
        <begin position="388"/>
        <end position="407"/>
    </location>
</feature>
<feature type="transmembrane region" description="Helical" evidence="1">
    <location>
        <begin position="358"/>
        <end position="381"/>
    </location>
</feature>
<feature type="transmembrane region" description="Helical" evidence="1">
    <location>
        <begin position="128"/>
        <end position="144"/>
    </location>
</feature>
<dbReference type="Pfam" id="PF07690">
    <property type="entry name" value="MFS_1"/>
    <property type="match status" value="1"/>
</dbReference>
<evidence type="ECO:0000256" key="1">
    <source>
        <dbReference type="SAM" id="Phobius"/>
    </source>
</evidence>
<dbReference type="InterPro" id="IPR036259">
    <property type="entry name" value="MFS_trans_sf"/>
</dbReference>
<dbReference type="GO" id="GO:0022857">
    <property type="term" value="F:transmembrane transporter activity"/>
    <property type="evidence" value="ECO:0007669"/>
    <property type="project" value="InterPro"/>
</dbReference>
<feature type="transmembrane region" description="Helical" evidence="1">
    <location>
        <begin position="196"/>
        <end position="215"/>
    </location>
</feature>
<dbReference type="PANTHER" id="PTHR43129">
    <property type="entry name" value="FOSMIDOMYCIN RESISTANCE PROTEIN"/>
    <property type="match status" value="1"/>
</dbReference>
<dbReference type="SUPFAM" id="SSF103473">
    <property type="entry name" value="MFS general substrate transporter"/>
    <property type="match status" value="1"/>
</dbReference>
<feature type="transmembrane region" description="Helical" evidence="1">
    <location>
        <begin position="274"/>
        <end position="293"/>
    </location>
</feature>
<dbReference type="GO" id="GO:0005886">
    <property type="term" value="C:plasma membrane"/>
    <property type="evidence" value="ECO:0007669"/>
    <property type="project" value="TreeGrafter"/>
</dbReference>
<gene>
    <name evidence="2" type="ORF">Asera_31740</name>
</gene>
<sequence>MGITWHLSGYRSARHGARIEPVSIRTERTTTTTTTRRRGWLPLLVTGHGVDDLYQGSVAALVPYFVARYHWSYAAVSGLTLAATLISSAAQPAFGAATDRSPKPWLVPLGMGLAGIGIGVAGLSGSYLAIWFAVAASGLGVAAYHPESARLARIASAGSHVGMSWFSVGGNVGFALAPLLVAVVIGPLGLTGTPLLALPALACALVTAWALRGNGRGRVAVTARAGRGGTDDWRQFGLLTAGIVARSVVTFSLGTFLALSVMARLHASHAVGEAALFTLYAAGAAGTMLGGRLAHRMPRVRAMRIAAAASVPAVLAVAYLPGWAVFGAIAVAAIGLYVPFSLSVTLGQDYLPSRLGTASGVTLGLSMSLGGLAAPLLGLLADRTTLTAALAVLAGFAAILAIATALLREPAPAPLASTG</sequence>
<evidence type="ECO:0000313" key="3">
    <source>
        <dbReference type="Proteomes" id="UP000680750"/>
    </source>
</evidence>
<dbReference type="KEGG" id="aser:Asera_31740"/>
<proteinExistence type="predicted"/>
<keyword evidence="1" id="KW-0812">Transmembrane</keyword>
<keyword evidence="3" id="KW-1185">Reference proteome</keyword>
<dbReference type="EMBL" id="AP023354">
    <property type="protein sequence ID" value="BCJ29066.1"/>
    <property type="molecule type" value="Genomic_DNA"/>
</dbReference>
<keyword evidence="1" id="KW-0472">Membrane</keyword>
<dbReference type="Gene3D" id="1.20.1250.20">
    <property type="entry name" value="MFS general substrate transporter like domains"/>
    <property type="match status" value="2"/>
</dbReference>
<dbReference type="AlphaFoldDB" id="A0A810L3T2"/>
<dbReference type="PANTHER" id="PTHR43129:SF1">
    <property type="entry name" value="FOSMIDOMYCIN RESISTANCE PROTEIN"/>
    <property type="match status" value="1"/>
</dbReference>
<dbReference type="Proteomes" id="UP000680750">
    <property type="component" value="Chromosome"/>
</dbReference>
<dbReference type="CDD" id="cd17478">
    <property type="entry name" value="MFS_FsR"/>
    <property type="match status" value="1"/>
</dbReference>
<feature type="transmembrane region" description="Helical" evidence="1">
    <location>
        <begin position="165"/>
        <end position="190"/>
    </location>
</feature>
<name>A0A810L3T2_9ACTN</name>
<evidence type="ECO:0000313" key="2">
    <source>
        <dbReference type="EMBL" id="BCJ29066.1"/>
    </source>
</evidence>
<dbReference type="OrthoDB" id="9770492at2"/>
<reference evidence="2" key="1">
    <citation type="submission" date="2020-08" db="EMBL/GenBank/DDBJ databases">
        <title>Whole genome shotgun sequence of Actinocatenispora sera NBRC 101916.</title>
        <authorList>
            <person name="Komaki H."/>
            <person name="Tamura T."/>
        </authorList>
    </citation>
    <scope>NUCLEOTIDE SEQUENCE</scope>
    <source>
        <strain evidence="2">NBRC 101916</strain>
    </source>
</reference>
<feature type="transmembrane region" description="Helical" evidence="1">
    <location>
        <begin position="71"/>
        <end position="93"/>
    </location>
</feature>
<accession>A0A810L3T2</accession>